<name>A0A3N6N3S2_NATCH</name>
<gene>
    <name evidence="3" type="ORF">EA472_03230</name>
</gene>
<dbReference type="PANTHER" id="PTHR30024:SF44">
    <property type="entry name" value="CHOLINE-BINDING PROTEIN"/>
    <property type="match status" value="1"/>
</dbReference>
<dbReference type="SUPFAM" id="SSF53850">
    <property type="entry name" value="Periplasmic binding protein-like II"/>
    <property type="match status" value="1"/>
</dbReference>
<dbReference type="AlphaFoldDB" id="A0A3N6N3S2"/>
<dbReference type="EMBL" id="REFZ01000002">
    <property type="protein sequence ID" value="RQH02327.1"/>
    <property type="molecule type" value="Genomic_DNA"/>
</dbReference>
<proteinExistence type="predicted"/>
<evidence type="ECO:0000256" key="1">
    <source>
        <dbReference type="SAM" id="MobiDB-lite"/>
    </source>
</evidence>
<reference evidence="3 4" key="1">
    <citation type="submission" date="2018-10" db="EMBL/GenBank/DDBJ databases">
        <title>Natrarchaeobius chitinivorans gen. nov., sp. nov., and Natrarchaeobius haloalkaliphilus sp. nov., alkaliphilic, chitin-utilizing haloarchaea from hypersaline alkaline lakes.</title>
        <authorList>
            <person name="Sorokin D.Y."/>
            <person name="Elcheninov A.G."/>
            <person name="Kostrikina N.A."/>
            <person name="Bale N.J."/>
            <person name="Sinninghe Damste J.S."/>
            <person name="Khijniak T.V."/>
            <person name="Kublanov I.V."/>
            <person name="Toshchakov S.V."/>
        </authorList>
    </citation>
    <scope>NUCLEOTIDE SEQUENCE [LARGE SCALE GENOMIC DNA]</scope>
    <source>
        <strain evidence="3 4">AArcht7</strain>
    </source>
</reference>
<feature type="domain" description="SsuA/THI5-like" evidence="2">
    <location>
        <begin position="110"/>
        <end position="280"/>
    </location>
</feature>
<evidence type="ECO:0000313" key="4">
    <source>
        <dbReference type="Proteomes" id="UP000281431"/>
    </source>
</evidence>
<sequence>MTRKSSRRTVLTAVGAGLTVGLAGCAGDDNGNGNGNGNGDGNGNGAGNGDGNGNGDGDVLPDTLRIGHPGPTRPTYAAPPYSYFLEEMESRGVTIEPITFDGFGPMIAGMISDDVDIGYVTPPSLTNAIAEGFPVSSFMELSQAFSQQVCTAPGIDSWDEIEGETFILHSPSSFSAMVGRSAVEANLGDPEAVDYQYIAGTPNRIAAIEAGEGVATTAFLAGVLDAEEEGIIQHFSNPNDDFDHMTLATWATLDENLQQNEEMHQEIVDVMLASYEDMYERDVAELVEFIETAPTEFPDYGEDVWTETLEIAREDEMWNTDLSDHITDEKFTTSLELAERADLIEEVPDVDDLVDRRFL</sequence>
<protein>
    <submittedName>
        <fullName evidence="3">ABC transporter substrate-binding protein</fullName>
    </submittedName>
</protein>
<feature type="region of interest" description="Disordered" evidence="1">
    <location>
        <begin position="36"/>
        <end position="72"/>
    </location>
</feature>
<dbReference type="InterPro" id="IPR015168">
    <property type="entry name" value="SsuA/THI5"/>
</dbReference>
<dbReference type="Gene3D" id="3.40.190.10">
    <property type="entry name" value="Periplasmic binding protein-like II"/>
    <property type="match status" value="2"/>
</dbReference>
<dbReference type="PROSITE" id="PS51257">
    <property type="entry name" value="PROKAR_LIPOPROTEIN"/>
    <property type="match status" value="1"/>
</dbReference>
<keyword evidence="4" id="KW-1185">Reference proteome</keyword>
<feature type="compositionally biased region" description="Gly residues" evidence="1">
    <location>
        <begin position="36"/>
        <end position="56"/>
    </location>
</feature>
<evidence type="ECO:0000313" key="3">
    <source>
        <dbReference type="EMBL" id="RQH02327.1"/>
    </source>
</evidence>
<dbReference type="Proteomes" id="UP000281431">
    <property type="component" value="Unassembled WGS sequence"/>
</dbReference>
<evidence type="ECO:0000259" key="2">
    <source>
        <dbReference type="Pfam" id="PF09084"/>
    </source>
</evidence>
<organism evidence="3 4">
    <name type="scientific">Natrarchaeobius chitinivorans</name>
    <dbReference type="NCBI Taxonomy" id="1679083"/>
    <lineage>
        <taxon>Archaea</taxon>
        <taxon>Methanobacteriati</taxon>
        <taxon>Methanobacteriota</taxon>
        <taxon>Stenosarchaea group</taxon>
        <taxon>Halobacteria</taxon>
        <taxon>Halobacteriales</taxon>
        <taxon>Natrialbaceae</taxon>
        <taxon>Natrarchaeobius</taxon>
    </lineage>
</organism>
<comment type="caution">
    <text evidence="3">The sequence shown here is derived from an EMBL/GenBank/DDBJ whole genome shotgun (WGS) entry which is preliminary data.</text>
</comment>
<dbReference type="Pfam" id="PF09084">
    <property type="entry name" value="NMT1"/>
    <property type="match status" value="1"/>
</dbReference>
<dbReference type="OrthoDB" id="374938at2157"/>
<accession>A0A3N6N3S2</accession>
<dbReference type="PANTHER" id="PTHR30024">
    <property type="entry name" value="ALIPHATIC SULFONATES-BINDING PROTEIN-RELATED"/>
    <property type="match status" value="1"/>
</dbReference>